<comment type="subcellular location">
    <subcellularLocation>
        <location evidence="9">Plastid thylakoid membrane</location>
        <topology evidence="9">Multi-pass membrane protein</topology>
    </subcellularLocation>
    <subcellularLocation>
        <location evidence="10">Plastid</location>
        <location evidence="10">Chloroplast thylakoid membrane</location>
        <topology evidence="10">Multi-pass membrane protein</topology>
    </subcellularLocation>
</comment>
<evidence type="ECO:0000313" key="11">
    <source>
        <dbReference type="EMBL" id="ACM51421.1"/>
    </source>
</evidence>
<sequence>MIEKAKNKIRRYPISGARCLSNFVWTFIIFSGSMGFLFIGFCSYLNYINEKELGPWTVAENIQFFPQGLVMIFYGLLGFFLSLYLSLTLFWSLGSGFNEFNKRDGYVRIFRWGFPGEERRVNFYYSWDDIIGIRVQFQQASAFGNQSRIFLQVKGQKEIPLTNIGEPLTFEQIEKQASKLAKFLQVSLSINKNQL</sequence>
<evidence type="ECO:0000256" key="5">
    <source>
        <dbReference type="ARBA" id="ARBA00022692"/>
    </source>
</evidence>
<keyword evidence="11" id="KW-0150">Chloroplast</keyword>
<gene>
    <name evidence="10 11" type="primary">ycf4</name>
</gene>
<comment type="function">
    <text evidence="1 10">Seems to be required for the assembly of the photosystem I complex.</text>
</comment>
<evidence type="ECO:0000256" key="2">
    <source>
        <dbReference type="ARBA" id="ARBA00008198"/>
    </source>
</evidence>
<keyword evidence="5 10" id="KW-0812">Transmembrane</keyword>
<name>B9VL86_9CHLO</name>
<keyword evidence="6 10" id="KW-1133">Transmembrane helix</keyword>
<dbReference type="GO" id="GO:0015979">
    <property type="term" value="P:photosynthesis"/>
    <property type="evidence" value="ECO:0007669"/>
    <property type="project" value="UniProtKB-UniRule"/>
</dbReference>
<keyword evidence="7 10" id="KW-0793">Thylakoid</keyword>
<evidence type="ECO:0000256" key="3">
    <source>
        <dbReference type="ARBA" id="ARBA00015395"/>
    </source>
</evidence>
<evidence type="ECO:0000256" key="6">
    <source>
        <dbReference type="ARBA" id="ARBA00022989"/>
    </source>
</evidence>
<feature type="transmembrane region" description="Helical" evidence="10">
    <location>
        <begin position="68"/>
        <end position="93"/>
    </location>
</feature>
<accession>B9VL86</accession>
<protein>
    <recommendedName>
        <fullName evidence="3 10">Photosystem I assembly protein Ycf4</fullName>
    </recommendedName>
</protein>
<dbReference type="PANTHER" id="PTHR33288:SF4">
    <property type="entry name" value="PHOTOSYSTEM I ASSEMBLY PROTEIN YCF4"/>
    <property type="match status" value="1"/>
</dbReference>
<reference evidence="11" key="1">
    <citation type="journal article" date="2009" name="J. Phycol.">
        <title>ANALYSIS OF A PLASTID MULTIGENE DATA SET AND THE PHYLOGENETIC POSITION OF THE MARINE MACROALGA CAULERPA FILIFORMIS (CHLOROPHYTA).</title>
        <authorList>
            <person name="Zuccarello G.C."/>
            <person name="Price N."/>
            <person name="Verbruggen H."/>
            <person name="Leliaert F."/>
        </authorList>
    </citation>
    <scope>NUCLEOTIDE SEQUENCE</scope>
</reference>
<dbReference type="Pfam" id="PF02392">
    <property type="entry name" value="Ycf4"/>
    <property type="match status" value="1"/>
</dbReference>
<dbReference type="PANTHER" id="PTHR33288">
    <property type="match status" value="1"/>
</dbReference>
<dbReference type="GO" id="GO:0009522">
    <property type="term" value="C:photosystem I"/>
    <property type="evidence" value="ECO:0007669"/>
    <property type="project" value="InterPro"/>
</dbReference>
<evidence type="ECO:0000256" key="7">
    <source>
        <dbReference type="ARBA" id="ARBA00023078"/>
    </source>
</evidence>
<evidence type="ECO:0000256" key="8">
    <source>
        <dbReference type="ARBA" id="ARBA00023136"/>
    </source>
</evidence>
<organism evidence="11">
    <name type="scientific">Caulerpa filiformis</name>
    <dbReference type="NCBI Taxonomy" id="148944"/>
    <lineage>
        <taxon>Eukaryota</taxon>
        <taxon>Viridiplantae</taxon>
        <taxon>Chlorophyta</taxon>
        <taxon>core chlorophytes</taxon>
        <taxon>Ulvophyceae</taxon>
        <taxon>TCBD clade</taxon>
        <taxon>Bryopsidales</taxon>
        <taxon>Halimedineae</taxon>
        <taxon>Caulerpaceae</taxon>
        <taxon>Caulerpa</taxon>
    </lineage>
</organism>
<feature type="transmembrane region" description="Helical" evidence="10">
    <location>
        <begin position="20"/>
        <end position="48"/>
    </location>
</feature>
<dbReference type="InterPro" id="IPR003359">
    <property type="entry name" value="PSI_Ycf4_assembly"/>
</dbReference>
<dbReference type="AlphaFoldDB" id="B9VL86"/>
<comment type="similarity">
    <text evidence="2 10">Belongs to the Ycf4 family.</text>
</comment>
<dbReference type="EMBL" id="FJ565680">
    <property type="protein sequence ID" value="ACM51421.1"/>
    <property type="molecule type" value="Genomic_DNA"/>
</dbReference>
<evidence type="ECO:0000256" key="9">
    <source>
        <dbReference type="ARBA" id="ARBA00046286"/>
    </source>
</evidence>
<evidence type="ECO:0000256" key="1">
    <source>
        <dbReference type="ARBA" id="ARBA00002862"/>
    </source>
</evidence>
<keyword evidence="4 10" id="KW-0602">Photosynthesis</keyword>
<keyword evidence="11" id="KW-0934">Plastid</keyword>
<evidence type="ECO:0000256" key="4">
    <source>
        <dbReference type="ARBA" id="ARBA00022531"/>
    </source>
</evidence>
<dbReference type="GO" id="GO:0009535">
    <property type="term" value="C:chloroplast thylakoid membrane"/>
    <property type="evidence" value="ECO:0007669"/>
    <property type="project" value="UniProtKB-SubCell"/>
</dbReference>
<geneLocation type="chloroplast" evidence="11"/>
<dbReference type="HAMAP" id="MF_00437">
    <property type="entry name" value="Ycf4"/>
    <property type="match status" value="1"/>
</dbReference>
<evidence type="ECO:0000256" key="10">
    <source>
        <dbReference type="HAMAP-Rule" id="MF_00437"/>
    </source>
</evidence>
<proteinExistence type="inferred from homology"/>
<keyword evidence="8 10" id="KW-0472">Membrane</keyword>